<dbReference type="PRINTS" id="PR00823">
    <property type="entry name" value="PANCLIPASE"/>
</dbReference>
<dbReference type="HOGENOM" id="CLU_027171_7_2_1"/>
<dbReference type="Gene3D" id="3.40.50.1820">
    <property type="entry name" value="alpha/beta hydrolase"/>
    <property type="match status" value="1"/>
</dbReference>
<sequence>CLGTKNPFFKFMVSGKEVCFERLGCFSDEIPWAGTIERPLKVLPWSPEKINTRFLLYTNENPDNFQELYTTDPSTIQDSNFKIQRKTRFIIHGFIDQGEENWLSNMCKQVGHFPRPT</sequence>
<keyword evidence="7 12" id="KW-0442">Lipid degradation</keyword>
<dbReference type="EC" id="3.1.1.3" evidence="4 12"/>
<accession>F6R2A0</accession>
<comment type="pathway">
    <text evidence="2">Lipid metabolism.</text>
</comment>
<reference evidence="14" key="2">
    <citation type="submission" date="2025-09" db="UniProtKB">
        <authorList>
            <consortium name="Ensembl"/>
        </authorList>
    </citation>
    <scope>IDENTIFICATION</scope>
    <source>
        <strain evidence="14">Glennie</strain>
    </source>
</reference>
<evidence type="ECO:0000259" key="13">
    <source>
        <dbReference type="Pfam" id="PF00151"/>
    </source>
</evidence>
<dbReference type="STRING" id="9258.ENSOANP00000008211"/>
<dbReference type="GO" id="GO:0016042">
    <property type="term" value="P:lipid catabolic process"/>
    <property type="evidence" value="ECO:0007669"/>
    <property type="project" value="UniProtKB-KW"/>
</dbReference>
<dbReference type="GO" id="GO:0004806">
    <property type="term" value="F:triacylglycerol lipase activity"/>
    <property type="evidence" value="ECO:0007669"/>
    <property type="project" value="UniProtKB-EC"/>
</dbReference>
<dbReference type="AlphaFoldDB" id="F6R2A0"/>
<feature type="domain" description="Lipase" evidence="13">
    <location>
        <begin position="16"/>
        <end position="110"/>
    </location>
</feature>
<comment type="catalytic activity">
    <reaction evidence="10">
        <text>a triacylglycerol + H2O = a diacylglycerol + a fatty acid + H(+)</text>
        <dbReference type="Rhea" id="RHEA:12044"/>
        <dbReference type="ChEBI" id="CHEBI:15377"/>
        <dbReference type="ChEBI" id="CHEBI:15378"/>
        <dbReference type="ChEBI" id="CHEBI:17855"/>
        <dbReference type="ChEBI" id="CHEBI:18035"/>
        <dbReference type="ChEBI" id="CHEBI:28868"/>
        <dbReference type="EC" id="3.1.1.3"/>
    </reaction>
    <physiologicalReaction direction="left-to-right" evidence="10">
        <dbReference type="Rhea" id="RHEA:12045"/>
    </physiologicalReaction>
</comment>
<protein>
    <recommendedName>
        <fullName evidence="4 12">Triacylglycerol lipase</fullName>
        <ecNumber evidence="4 12">3.1.1.3</ecNumber>
    </recommendedName>
    <alternativeName>
        <fullName evidence="12">Pancreatic lipase</fullName>
    </alternativeName>
</protein>
<dbReference type="OMA" id="ICKVKIC"/>
<name>F6R2A0_ORNAN</name>
<evidence type="ECO:0000256" key="12">
    <source>
        <dbReference type="RuleBase" id="RU362046"/>
    </source>
</evidence>
<evidence type="ECO:0000313" key="15">
    <source>
        <dbReference type="Proteomes" id="UP000002279"/>
    </source>
</evidence>
<keyword evidence="8 12" id="KW-0443">Lipid metabolism</keyword>
<dbReference type="PRINTS" id="PR00821">
    <property type="entry name" value="TAGLIPASE"/>
</dbReference>
<keyword evidence="5 12" id="KW-0964">Secreted</keyword>
<dbReference type="PANTHER" id="PTHR11610">
    <property type="entry name" value="LIPASE"/>
    <property type="match status" value="1"/>
</dbReference>
<evidence type="ECO:0000313" key="14">
    <source>
        <dbReference type="Ensembl" id="ENSOANP00000008211.2"/>
    </source>
</evidence>
<comment type="similarity">
    <text evidence="3 11">Belongs to the AB hydrolase superfamily. Lipase family.</text>
</comment>
<evidence type="ECO:0000256" key="3">
    <source>
        <dbReference type="ARBA" id="ARBA00010701"/>
    </source>
</evidence>
<proteinExistence type="inferred from homology"/>
<dbReference type="GO" id="GO:0005576">
    <property type="term" value="C:extracellular region"/>
    <property type="evidence" value="ECO:0007669"/>
    <property type="project" value="UniProtKB-SubCell"/>
</dbReference>
<evidence type="ECO:0000256" key="2">
    <source>
        <dbReference type="ARBA" id="ARBA00005189"/>
    </source>
</evidence>
<dbReference type="GeneTree" id="ENSGT00940000160632"/>
<evidence type="ECO:0000256" key="9">
    <source>
        <dbReference type="ARBA" id="ARBA00023157"/>
    </source>
</evidence>
<keyword evidence="9 12" id="KW-1015">Disulfide bond</keyword>
<keyword evidence="6" id="KW-0378">Hydrolase</keyword>
<dbReference type="Ensembl" id="ENSOANT00000008213.2">
    <property type="protein sequence ID" value="ENSOANP00000008211.2"/>
    <property type="gene ID" value="ENSOANG00000005167.3"/>
</dbReference>
<dbReference type="InterPro" id="IPR013818">
    <property type="entry name" value="Lipase"/>
</dbReference>
<evidence type="ECO:0000256" key="4">
    <source>
        <dbReference type="ARBA" id="ARBA00013279"/>
    </source>
</evidence>
<evidence type="ECO:0000256" key="11">
    <source>
        <dbReference type="RuleBase" id="RU004262"/>
    </source>
</evidence>
<dbReference type="PANTHER" id="PTHR11610:SF165">
    <property type="entry name" value="PANCREATIC LIPASE-RELATED PROTEIN 2"/>
    <property type="match status" value="1"/>
</dbReference>
<comment type="subcellular location">
    <subcellularLocation>
        <location evidence="1 12">Secreted</location>
    </subcellularLocation>
</comment>
<dbReference type="InterPro" id="IPR000734">
    <property type="entry name" value="TAG_lipase"/>
</dbReference>
<dbReference type="SUPFAM" id="SSF53474">
    <property type="entry name" value="alpha/beta-Hydrolases"/>
    <property type="match status" value="1"/>
</dbReference>
<dbReference type="Pfam" id="PF00151">
    <property type="entry name" value="Lipase"/>
    <property type="match status" value="1"/>
</dbReference>
<dbReference type="InterPro" id="IPR029058">
    <property type="entry name" value="AB_hydrolase_fold"/>
</dbReference>
<evidence type="ECO:0000256" key="1">
    <source>
        <dbReference type="ARBA" id="ARBA00004613"/>
    </source>
</evidence>
<reference evidence="14" key="1">
    <citation type="submission" date="2025-08" db="UniProtKB">
        <authorList>
            <consortium name="Ensembl"/>
        </authorList>
    </citation>
    <scope>IDENTIFICATION</scope>
    <source>
        <strain evidence="14">Glennie</strain>
    </source>
</reference>
<evidence type="ECO:0000256" key="7">
    <source>
        <dbReference type="ARBA" id="ARBA00022963"/>
    </source>
</evidence>
<evidence type="ECO:0000256" key="10">
    <source>
        <dbReference type="ARBA" id="ARBA00023369"/>
    </source>
</evidence>
<dbReference type="InParanoid" id="F6R2A0"/>
<evidence type="ECO:0000256" key="6">
    <source>
        <dbReference type="ARBA" id="ARBA00022801"/>
    </source>
</evidence>
<organism evidence="14 15">
    <name type="scientific">Ornithorhynchus anatinus</name>
    <name type="common">Duckbill platypus</name>
    <dbReference type="NCBI Taxonomy" id="9258"/>
    <lineage>
        <taxon>Eukaryota</taxon>
        <taxon>Metazoa</taxon>
        <taxon>Chordata</taxon>
        <taxon>Craniata</taxon>
        <taxon>Vertebrata</taxon>
        <taxon>Euteleostomi</taxon>
        <taxon>Mammalia</taxon>
        <taxon>Monotremata</taxon>
        <taxon>Ornithorhynchidae</taxon>
        <taxon>Ornithorhynchus</taxon>
    </lineage>
</organism>
<evidence type="ECO:0000256" key="8">
    <source>
        <dbReference type="ARBA" id="ARBA00023098"/>
    </source>
</evidence>
<dbReference type="Bgee" id="ENSOANG00000005167">
    <property type="expression patterns" value="Expressed in testis and 1 other cell type or tissue"/>
</dbReference>
<dbReference type="InterPro" id="IPR002331">
    <property type="entry name" value="Lipase_panc"/>
</dbReference>
<dbReference type="Proteomes" id="UP000002279">
    <property type="component" value="Unplaced"/>
</dbReference>
<keyword evidence="15" id="KW-1185">Reference proteome</keyword>
<evidence type="ECO:0000256" key="5">
    <source>
        <dbReference type="ARBA" id="ARBA00022525"/>
    </source>
</evidence>
<dbReference type="eggNOG" id="ENOG502QUK7">
    <property type="taxonomic scope" value="Eukaryota"/>
</dbReference>